<comment type="caution">
    <text evidence="2">The sequence shown here is derived from an EMBL/GenBank/DDBJ whole genome shotgun (WGS) entry which is preliminary data.</text>
</comment>
<dbReference type="Proteomes" id="UP000789831">
    <property type="component" value="Unassembled WGS sequence"/>
</dbReference>
<protein>
    <submittedName>
        <fullName evidence="2">2360_t:CDS:1</fullName>
    </submittedName>
</protein>
<accession>A0A9N9F4W6</accession>
<dbReference type="EMBL" id="CAJVPL010000555">
    <property type="protein sequence ID" value="CAG8509288.1"/>
    <property type="molecule type" value="Genomic_DNA"/>
</dbReference>
<organism evidence="2 3">
    <name type="scientific">Ambispora gerdemannii</name>
    <dbReference type="NCBI Taxonomy" id="144530"/>
    <lineage>
        <taxon>Eukaryota</taxon>
        <taxon>Fungi</taxon>
        <taxon>Fungi incertae sedis</taxon>
        <taxon>Mucoromycota</taxon>
        <taxon>Glomeromycotina</taxon>
        <taxon>Glomeromycetes</taxon>
        <taxon>Archaeosporales</taxon>
        <taxon>Ambisporaceae</taxon>
        <taxon>Ambispora</taxon>
    </lineage>
</organism>
<dbReference type="AlphaFoldDB" id="A0A9N9F4W6"/>
<feature type="transmembrane region" description="Helical" evidence="1">
    <location>
        <begin position="770"/>
        <end position="788"/>
    </location>
</feature>
<reference evidence="2" key="1">
    <citation type="submission" date="2021-06" db="EMBL/GenBank/DDBJ databases">
        <authorList>
            <person name="Kallberg Y."/>
            <person name="Tangrot J."/>
            <person name="Rosling A."/>
        </authorList>
    </citation>
    <scope>NUCLEOTIDE SEQUENCE</scope>
    <source>
        <strain evidence="2">MT106</strain>
    </source>
</reference>
<gene>
    <name evidence="2" type="ORF">AGERDE_LOCUS4656</name>
</gene>
<evidence type="ECO:0000256" key="1">
    <source>
        <dbReference type="SAM" id="Phobius"/>
    </source>
</evidence>
<name>A0A9N9F4W6_9GLOM</name>
<feature type="transmembrane region" description="Helical" evidence="1">
    <location>
        <begin position="698"/>
        <end position="718"/>
    </location>
</feature>
<feature type="transmembrane region" description="Helical" evidence="1">
    <location>
        <begin position="840"/>
        <end position="863"/>
    </location>
</feature>
<keyword evidence="3" id="KW-1185">Reference proteome</keyword>
<evidence type="ECO:0000313" key="2">
    <source>
        <dbReference type="EMBL" id="CAG8509288.1"/>
    </source>
</evidence>
<sequence>MALTQVFETKFHFINFLKYFLYLTILATYSRVIYTSAYSSVSYTEDQDNLIIFDSYVDVYGTIVMRMIKNDSILQCNIPGEPRMHLRLVFSNGTVRPLDFDFPVNKWNYCPTDWIYALLVEPNLILLNYFDFSDAAPKVNGVYRENGVLVDYWGNIKNNFLLGFGSYNRKFTIGFSSSSGILRTYQLPNGNIGWNRFTKPDENGQISDDGEGFFYNKSVNENIIDYRPFSLLDGGFGCTIVTQYISQSPLELQDATFPQWNVYASFLRPGSSIPTKPFLQYQTPVQLLKLELKRCAVVFDGTGNECLMIASMNRTVSMKTQNQTATTDGNGNNTNGLGNTTLADLNTPLKIYSSIQFRSYCSVIAIQKLNVSSQMNSVNPLFYGGYVIYEAVKTDKTGGDMLDRDGNVREKWSADERYRNPNIDTTFPTIGAVIPANIAQISITYSEPVILSSGNITIYQEGKYGSADMFRQGGNQLSQSLQITVQEKKVSISVLDSTFNVPNATYYIIVDTNFVRDSDTSEALLGMDKESWRFTTEPYKTGEGDNGRKSGIIRLTPAGTIAFKNSLKSGSSIYENISNELAKVIPISRKRLEIKKKYQIDGDQILLRLIILPSENNSENSVQQVISNLKTLIKYKDITSISKYNYTEWLDSSYGFQESIDLLEKYKLAFLIAIAVIFLIAIVFFLARRKNKKGQNTVIITSALILQDIVFDFTFVIFNGKDVPKLFKFSLLTLIIPVVMNCVVAFYVILSENSRNDKFNSWLRKYPQVAAALTLIASGDVVILHVLTSQVAGLKIFSATFSEHAETVIFTTSTLNLLIEDIPQFIIRIYYWLAVVEYDIILLISLCTSALVLLNTLIGRLYLGIIHCQKRRSSN</sequence>
<keyword evidence="1" id="KW-1133">Transmembrane helix</keyword>
<evidence type="ECO:0000313" key="3">
    <source>
        <dbReference type="Proteomes" id="UP000789831"/>
    </source>
</evidence>
<feature type="transmembrane region" description="Helical" evidence="1">
    <location>
        <begin position="668"/>
        <end position="686"/>
    </location>
</feature>
<keyword evidence="1" id="KW-0472">Membrane</keyword>
<dbReference type="OrthoDB" id="2327888at2759"/>
<keyword evidence="1" id="KW-0812">Transmembrane</keyword>
<proteinExistence type="predicted"/>
<feature type="transmembrane region" description="Helical" evidence="1">
    <location>
        <begin position="730"/>
        <end position="750"/>
    </location>
</feature>